<reference evidence="10 11" key="1">
    <citation type="submission" date="2017-03" db="EMBL/GenBank/DDBJ databases">
        <title>Genome sequence of Sphingomonas dokdonensis DSM 21029.</title>
        <authorList>
            <person name="Poehlein A."/>
            <person name="Wuebbeler J.H."/>
            <person name="Steinbuechel A."/>
            <person name="Daniel R."/>
        </authorList>
    </citation>
    <scope>NUCLEOTIDE SEQUENCE [LARGE SCALE GENOMIC DNA]</scope>
    <source>
        <strain evidence="10 11">DSM 21029</strain>
    </source>
</reference>
<keyword evidence="8" id="KW-1133">Transmembrane helix</keyword>
<dbReference type="Pfam" id="PF02518">
    <property type="entry name" value="HATPase_c"/>
    <property type="match status" value="1"/>
</dbReference>
<dbReference type="Gene3D" id="1.10.287.130">
    <property type="match status" value="1"/>
</dbReference>
<evidence type="ECO:0000256" key="1">
    <source>
        <dbReference type="ARBA" id="ARBA00000085"/>
    </source>
</evidence>
<dbReference type="GO" id="GO:0016036">
    <property type="term" value="P:cellular response to phosphate starvation"/>
    <property type="evidence" value="ECO:0007669"/>
    <property type="project" value="TreeGrafter"/>
</dbReference>
<evidence type="ECO:0000313" key="10">
    <source>
        <dbReference type="EMBL" id="OWK33938.1"/>
    </source>
</evidence>
<evidence type="ECO:0000256" key="8">
    <source>
        <dbReference type="SAM" id="Phobius"/>
    </source>
</evidence>
<evidence type="ECO:0000256" key="5">
    <source>
        <dbReference type="ARBA" id="ARBA00022777"/>
    </source>
</evidence>
<dbReference type="PANTHER" id="PTHR45453">
    <property type="entry name" value="PHOSPHATE REGULON SENSOR PROTEIN PHOR"/>
    <property type="match status" value="1"/>
</dbReference>
<dbReference type="PANTHER" id="PTHR45453:SF1">
    <property type="entry name" value="PHOSPHATE REGULON SENSOR PROTEIN PHOR"/>
    <property type="match status" value="1"/>
</dbReference>
<dbReference type="EC" id="2.7.13.3" evidence="2"/>
<keyword evidence="8" id="KW-0812">Transmembrane</keyword>
<dbReference type="FunFam" id="1.10.287.130:FF:000001">
    <property type="entry name" value="Two-component sensor histidine kinase"/>
    <property type="match status" value="1"/>
</dbReference>
<comment type="caution">
    <text evidence="10">The sequence shown here is derived from an EMBL/GenBank/DDBJ whole genome shotgun (WGS) entry which is preliminary data.</text>
</comment>
<name>A0A245ZW18_9SPHN</name>
<dbReference type="GO" id="GO:0000155">
    <property type="term" value="F:phosphorelay sensor kinase activity"/>
    <property type="evidence" value="ECO:0007669"/>
    <property type="project" value="InterPro"/>
</dbReference>
<dbReference type="PROSITE" id="PS50109">
    <property type="entry name" value="HIS_KIN"/>
    <property type="match status" value="1"/>
</dbReference>
<dbReference type="Proteomes" id="UP000197290">
    <property type="component" value="Unassembled WGS sequence"/>
</dbReference>
<dbReference type="InterPro" id="IPR005467">
    <property type="entry name" value="His_kinase_dom"/>
</dbReference>
<dbReference type="AlphaFoldDB" id="A0A245ZW18"/>
<keyword evidence="6" id="KW-0902">Two-component regulatory system</keyword>
<keyword evidence="11" id="KW-1185">Reference proteome</keyword>
<dbReference type="Pfam" id="PF00512">
    <property type="entry name" value="HisKA"/>
    <property type="match status" value="1"/>
</dbReference>
<evidence type="ECO:0000256" key="2">
    <source>
        <dbReference type="ARBA" id="ARBA00012438"/>
    </source>
</evidence>
<evidence type="ECO:0000313" key="11">
    <source>
        <dbReference type="Proteomes" id="UP000197290"/>
    </source>
</evidence>
<evidence type="ECO:0000256" key="6">
    <source>
        <dbReference type="ARBA" id="ARBA00023012"/>
    </source>
</evidence>
<organism evidence="10 11">
    <name type="scientific">Sphingomonas dokdonensis</name>
    <dbReference type="NCBI Taxonomy" id="344880"/>
    <lineage>
        <taxon>Bacteria</taxon>
        <taxon>Pseudomonadati</taxon>
        <taxon>Pseudomonadota</taxon>
        <taxon>Alphaproteobacteria</taxon>
        <taxon>Sphingomonadales</taxon>
        <taxon>Sphingomonadaceae</taxon>
        <taxon>Sphingomonas</taxon>
    </lineage>
</organism>
<protein>
    <recommendedName>
        <fullName evidence="2">histidine kinase</fullName>
        <ecNumber evidence="2">2.7.13.3</ecNumber>
    </recommendedName>
</protein>
<dbReference type="SUPFAM" id="SSF55874">
    <property type="entry name" value="ATPase domain of HSP90 chaperone/DNA topoisomerase II/histidine kinase"/>
    <property type="match status" value="1"/>
</dbReference>
<feature type="transmembrane region" description="Helical" evidence="8">
    <location>
        <begin position="30"/>
        <end position="49"/>
    </location>
</feature>
<accession>A0A245ZW18</accession>
<dbReference type="Gene3D" id="3.30.565.10">
    <property type="entry name" value="Histidine kinase-like ATPase, C-terminal domain"/>
    <property type="match status" value="1"/>
</dbReference>
<dbReference type="GO" id="GO:0004721">
    <property type="term" value="F:phosphoprotein phosphatase activity"/>
    <property type="evidence" value="ECO:0007669"/>
    <property type="project" value="TreeGrafter"/>
</dbReference>
<dbReference type="EMBL" id="NBBI01000001">
    <property type="protein sequence ID" value="OWK33938.1"/>
    <property type="molecule type" value="Genomic_DNA"/>
</dbReference>
<dbReference type="InterPro" id="IPR003661">
    <property type="entry name" value="HisK_dim/P_dom"/>
</dbReference>
<evidence type="ECO:0000256" key="3">
    <source>
        <dbReference type="ARBA" id="ARBA00022553"/>
    </source>
</evidence>
<evidence type="ECO:0000256" key="4">
    <source>
        <dbReference type="ARBA" id="ARBA00022679"/>
    </source>
</evidence>
<dbReference type="SMART" id="SM00387">
    <property type="entry name" value="HATPase_c"/>
    <property type="match status" value="1"/>
</dbReference>
<keyword evidence="4 10" id="KW-0808">Transferase</keyword>
<dbReference type="InterPro" id="IPR000014">
    <property type="entry name" value="PAS"/>
</dbReference>
<evidence type="ECO:0000256" key="7">
    <source>
        <dbReference type="ARBA" id="ARBA00023136"/>
    </source>
</evidence>
<keyword evidence="7 8" id="KW-0472">Membrane</keyword>
<dbReference type="InterPro" id="IPR036890">
    <property type="entry name" value="HATPase_C_sf"/>
</dbReference>
<dbReference type="SMART" id="SM00388">
    <property type="entry name" value="HisKA"/>
    <property type="match status" value="1"/>
</dbReference>
<gene>
    <name evidence="10" type="primary">phoR_1</name>
    <name evidence="10" type="ORF">SPDO_08270</name>
</gene>
<dbReference type="InterPro" id="IPR050351">
    <property type="entry name" value="BphY/WalK/GraS-like"/>
</dbReference>
<dbReference type="FunFam" id="3.30.565.10:FF:000006">
    <property type="entry name" value="Sensor histidine kinase WalK"/>
    <property type="match status" value="1"/>
</dbReference>
<feature type="domain" description="Histidine kinase" evidence="9">
    <location>
        <begin position="201"/>
        <end position="419"/>
    </location>
</feature>
<dbReference type="GO" id="GO:0005886">
    <property type="term" value="C:plasma membrane"/>
    <property type="evidence" value="ECO:0007669"/>
    <property type="project" value="TreeGrafter"/>
</dbReference>
<comment type="catalytic activity">
    <reaction evidence="1">
        <text>ATP + protein L-histidine = ADP + protein N-phospho-L-histidine.</text>
        <dbReference type="EC" id="2.7.13.3"/>
    </reaction>
</comment>
<dbReference type="InterPro" id="IPR036097">
    <property type="entry name" value="HisK_dim/P_sf"/>
</dbReference>
<dbReference type="Pfam" id="PF13188">
    <property type="entry name" value="PAS_8"/>
    <property type="match status" value="1"/>
</dbReference>
<dbReference type="CDD" id="cd00075">
    <property type="entry name" value="HATPase"/>
    <property type="match status" value="1"/>
</dbReference>
<dbReference type="PRINTS" id="PR00344">
    <property type="entry name" value="BCTRLSENSOR"/>
</dbReference>
<keyword evidence="5" id="KW-0418">Kinase</keyword>
<proteinExistence type="predicted"/>
<sequence length="427" mass="45002">MDNHPCDAQTPNDRSANDPVSRMMSQFMSVRGWTALGIVAVTALILGLIGAGADLVIVSIAGGVAAVLACVAGRSDGPDAVAPAAAAAPLLTLEPVLDALAEPVLILSGPRIVTANAAARALLGAHVIGEDARTAIRHPAASGLLADQGGGGPVALTGLGSPSQRWEMQIAPIGDGRRLVHLADRSGSHAAERMRVDFVANASHELRTPLASILGYVETLSDAAGEDPAIRARFLKIVFDEARRMQRLVDDLMSLSRIEAEKYRAPADTVDLGALVDETHAELAQAHDGRGRDIILEHDTGVIPVMGDRTQLSQLLHNLIGNAMKYGQPGTPVRVSIVREPDAVRLVVADQGEGIPPEHLPRLTERFYRVDPGRSRSVGGTGLGLAIVKHIVERHRGRLDIVSRVGEGTRVTVVLRPPTNAPPEPVS</sequence>
<keyword evidence="3" id="KW-0597">Phosphoprotein</keyword>
<dbReference type="SUPFAM" id="SSF47384">
    <property type="entry name" value="Homodimeric domain of signal transducing histidine kinase"/>
    <property type="match status" value="1"/>
</dbReference>
<evidence type="ECO:0000259" key="9">
    <source>
        <dbReference type="PROSITE" id="PS50109"/>
    </source>
</evidence>
<dbReference type="CDD" id="cd00082">
    <property type="entry name" value="HisKA"/>
    <property type="match status" value="1"/>
</dbReference>
<dbReference type="InterPro" id="IPR004358">
    <property type="entry name" value="Sig_transdc_His_kin-like_C"/>
</dbReference>
<dbReference type="InterPro" id="IPR003594">
    <property type="entry name" value="HATPase_dom"/>
</dbReference>